<organism evidence="3 4">
    <name type="scientific">Helicobacter canis NCTC 12740</name>
    <dbReference type="NCBI Taxonomy" id="1357399"/>
    <lineage>
        <taxon>Bacteria</taxon>
        <taxon>Pseudomonadati</taxon>
        <taxon>Campylobacterota</taxon>
        <taxon>Epsilonproteobacteria</taxon>
        <taxon>Campylobacterales</taxon>
        <taxon>Helicobacteraceae</taxon>
        <taxon>Helicobacter</taxon>
    </lineage>
</organism>
<dbReference type="eggNOG" id="COG0630">
    <property type="taxonomic scope" value="Bacteria"/>
</dbReference>
<comment type="caution">
    <text evidence="3">The sequence shown here is derived from an EMBL/GenBank/DDBJ whole genome shotgun (WGS) entry which is preliminary data.</text>
</comment>
<dbReference type="RefSeq" id="WP_023930450.1">
    <property type="nucleotide sequence ID" value="NZ_KI669458.1"/>
</dbReference>
<evidence type="ECO:0000256" key="1">
    <source>
        <dbReference type="ARBA" id="ARBA00006611"/>
    </source>
</evidence>
<keyword evidence="4" id="KW-1185">Reference proteome</keyword>
<dbReference type="SUPFAM" id="SSF52540">
    <property type="entry name" value="P-loop containing nucleoside triphosphate hydrolases"/>
    <property type="match status" value="1"/>
</dbReference>
<accession>V8CEU8</accession>
<dbReference type="PATRIC" id="fig|1357399.3.peg.1505"/>
<dbReference type="InterPro" id="IPR050921">
    <property type="entry name" value="T4SS_GSP_E_ATPase"/>
</dbReference>
<dbReference type="Proteomes" id="UP000018688">
    <property type="component" value="Unassembled WGS sequence"/>
</dbReference>
<evidence type="ECO:0000259" key="2">
    <source>
        <dbReference type="Pfam" id="PF00437"/>
    </source>
</evidence>
<reference evidence="3 4" key="1">
    <citation type="submission" date="2013-10" db="EMBL/GenBank/DDBJ databases">
        <title>The Genome Sequence of Helicobacter canis NCTC 12740.</title>
        <authorList>
            <consortium name="The Broad Institute Genomics Platform"/>
            <person name="Earl A."/>
            <person name="Fox J.G."/>
            <person name="Shen Z."/>
            <person name="Young S.K."/>
            <person name="Zeng Q."/>
            <person name="Gargeya S."/>
            <person name="Fitzgerald M."/>
            <person name="Abouelleil A."/>
            <person name="Alvarado L."/>
            <person name="Chapman S.B."/>
            <person name="Gainer-Dewar J."/>
            <person name="Goldberg J."/>
            <person name="Griggs A."/>
            <person name="Gujja S."/>
            <person name="Hansen M."/>
            <person name="Howarth C."/>
            <person name="Imamovic A."/>
            <person name="Ireland A."/>
            <person name="Larimer J."/>
            <person name="McCowan C."/>
            <person name="Murphy C."/>
            <person name="Pearson M."/>
            <person name="Poon T.W."/>
            <person name="Priest M."/>
            <person name="Roberts A."/>
            <person name="Saif S."/>
            <person name="Shea T."/>
            <person name="Sykes S."/>
            <person name="Wortman J."/>
            <person name="Nusbaum C."/>
            <person name="Birren B."/>
        </authorList>
    </citation>
    <scope>NUCLEOTIDE SEQUENCE [LARGE SCALE GENOMIC DNA]</scope>
    <source>
        <strain evidence="3 4">NCTC 12740</strain>
    </source>
</reference>
<dbReference type="Gene3D" id="3.40.50.300">
    <property type="entry name" value="P-loop containing nucleotide triphosphate hydrolases"/>
    <property type="match status" value="1"/>
</dbReference>
<dbReference type="EMBL" id="AZJJ01000007">
    <property type="protein sequence ID" value="ETD25612.1"/>
    <property type="molecule type" value="Genomic_DNA"/>
</dbReference>
<dbReference type="STRING" id="1357399.HMPREF2087_01440"/>
<dbReference type="OrthoDB" id="9810761at2"/>
<dbReference type="AlphaFoldDB" id="V8CEU8"/>
<dbReference type="HOGENOM" id="CLU_005379_3_2_7"/>
<name>V8CEU8_9HELI</name>
<evidence type="ECO:0000313" key="3">
    <source>
        <dbReference type="EMBL" id="ETD25612.1"/>
    </source>
</evidence>
<gene>
    <name evidence="3" type="ORF">HMPREF2087_01440</name>
</gene>
<feature type="domain" description="Bacterial type II secretion system protein E" evidence="2">
    <location>
        <begin position="82"/>
        <end position="248"/>
    </location>
</feature>
<dbReference type="Pfam" id="PF00437">
    <property type="entry name" value="T2SSE"/>
    <property type="match status" value="1"/>
</dbReference>
<dbReference type="GO" id="GO:0016887">
    <property type="term" value="F:ATP hydrolysis activity"/>
    <property type="evidence" value="ECO:0007669"/>
    <property type="project" value="InterPro"/>
</dbReference>
<dbReference type="InterPro" id="IPR027417">
    <property type="entry name" value="P-loop_NTPase"/>
</dbReference>
<dbReference type="InterPro" id="IPR001482">
    <property type="entry name" value="T2SS/T4SS_dom"/>
</dbReference>
<dbReference type="PANTHER" id="PTHR30486:SF6">
    <property type="entry name" value="TYPE IV PILUS RETRACTATION ATPASE PILT"/>
    <property type="match status" value="1"/>
</dbReference>
<dbReference type="Gene3D" id="3.30.450.90">
    <property type="match status" value="1"/>
</dbReference>
<proteinExistence type="inferred from homology"/>
<comment type="similarity">
    <text evidence="1">Belongs to the GSP E family.</text>
</comment>
<evidence type="ECO:0000313" key="4">
    <source>
        <dbReference type="Proteomes" id="UP000018688"/>
    </source>
</evidence>
<dbReference type="CDD" id="cd01130">
    <property type="entry name" value="VirB11-like_ATPase"/>
    <property type="match status" value="1"/>
</dbReference>
<dbReference type="PANTHER" id="PTHR30486">
    <property type="entry name" value="TWITCHING MOTILITY PROTEIN PILT"/>
    <property type="match status" value="1"/>
</dbReference>
<sequence>MRSKILDIAISKLEKYLSMDINEICFNREKELWLGKNGVYERIVDEELDTRFLLNFCEQLATARNLFFNVAVPHLSCSIPDSRLRVNALHPSITSSNEISINIRIPSDKKFPIECFGIACDTSYEQLKSLVREKKNILISGGTATGKTSFANCLIEEIGIDERVITIEDSPELHIKNPNKVQILVSKNEDNNYTYEKALNDCLRMSPDRILLGEIDTRNTMLFLRINNTGHSGSISTLHANSVEDSIHAITLNAKFSGASAMSNENIIAYFVASIDYVIQIKRTAQGRIIDNVLDVKKDLYKILNHQG</sequence>
<protein>
    <recommendedName>
        <fullName evidence="2">Bacterial type II secretion system protein E domain-containing protein</fullName>
    </recommendedName>
</protein>